<dbReference type="OrthoDB" id="10071059at2759"/>
<reference evidence="4" key="1">
    <citation type="submission" date="2013-04" db="EMBL/GenBank/DDBJ databases">
        <authorList>
            <person name="Qu J."/>
            <person name="Murali S.C."/>
            <person name="Bandaranaike D."/>
            <person name="Bellair M."/>
            <person name="Blankenburg K."/>
            <person name="Chao H."/>
            <person name="Dinh H."/>
            <person name="Doddapaneni H."/>
            <person name="Downs B."/>
            <person name="Dugan-Rocha S."/>
            <person name="Elkadiri S."/>
            <person name="Gnanaolivu R.D."/>
            <person name="Hernandez B."/>
            <person name="Javaid M."/>
            <person name="Jayaseelan J.C."/>
            <person name="Lee S."/>
            <person name="Li M."/>
            <person name="Ming W."/>
            <person name="Munidasa M."/>
            <person name="Muniz J."/>
            <person name="Nguyen L."/>
            <person name="Ongeri F."/>
            <person name="Osuji N."/>
            <person name="Pu L.-L."/>
            <person name="Puazo M."/>
            <person name="Qu C."/>
            <person name="Quiroz J."/>
            <person name="Raj R."/>
            <person name="Weissenberger G."/>
            <person name="Xin Y."/>
            <person name="Zou X."/>
            <person name="Han Y."/>
            <person name="Richards S."/>
            <person name="Worley K."/>
            <person name="Muzny D."/>
            <person name="Gibbs R."/>
        </authorList>
    </citation>
    <scope>NUCLEOTIDE SEQUENCE</scope>
    <source>
        <strain evidence="4">Sampled in the wild</strain>
    </source>
</reference>
<dbReference type="EMBL" id="KZ308408">
    <property type="protein sequence ID" value="KAG8229064.1"/>
    <property type="molecule type" value="Genomic_DNA"/>
</dbReference>
<dbReference type="InterPro" id="IPR000618">
    <property type="entry name" value="Insect_cuticle"/>
</dbReference>
<gene>
    <name evidence="4" type="ORF">J437_LFUL005697</name>
</gene>
<comment type="caution">
    <text evidence="4">The sequence shown here is derived from an EMBL/GenBank/DDBJ whole genome shotgun (WGS) entry which is preliminary data.</text>
</comment>
<evidence type="ECO:0000313" key="4">
    <source>
        <dbReference type="EMBL" id="KAG8229064.1"/>
    </source>
</evidence>
<feature type="signal peptide" evidence="3">
    <location>
        <begin position="1"/>
        <end position="17"/>
    </location>
</feature>
<protein>
    <recommendedName>
        <fullName evidence="6">Cuticle protein</fullName>
    </recommendedName>
</protein>
<evidence type="ECO:0000256" key="3">
    <source>
        <dbReference type="SAM" id="SignalP"/>
    </source>
</evidence>
<evidence type="ECO:0000313" key="5">
    <source>
        <dbReference type="Proteomes" id="UP000792457"/>
    </source>
</evidence>
<dbReference type="GO" id="GO:0031012">
    <property type="term" value="C:extracellular matrix"/>
    <property type="evidence" value="ECO:0007669"/>
    <property type="project" value="TreeGrafter"/>
</dbReference>
<dbReference type="InterPro" id="IPR031311">
    <property type="entry name" value="CHIT_BIND_RR_consensus"/>
</dbReference>
<feature type="chain" id="PRO_5035443068" description="Cuticle protein" evidence="3">
    <location>
        <begin position="18"/>
        <end position="186"/>
    </location>
</feature>
<accession>A0A8K0K7Q0</accession>
<keyword evidence="5" id="KW-1185">Reference proteome</keyword>
<dbReference type="AlphaFoldDB" id="A0A8K0K7Q0"/>
<dbReference type="PANTHER" id="PTHR12236">
    <property type="entry name" value="STRUCTURAL CONTITUENT OF CUTICLE"/>
    <property type="match status" value="1"/>
</dbReference>
<evidence type="ECO:0008006" key="6">
    <source>
        <dbReference type="Google" id="ProtNLM"/>
    </source>
</evidence>
<organism evidence="4 5">
    <name type="scientific">Ladona fulva</name>
    <name type="common">Scarce chaser dragonfly</name>
    <name type="synonym">Libellula fulva</name>
    <dbReference type="NCBI Taxonomy" id="123851"/>
    <lineage>
        <taxon>Eukaryota</taxon>
        <taxon>Metazoa</taxon>
        <taxon>Ecdysozoa</taxon>
        <taxon>Arthropoda</taxon>
        <taxon>Hexapoda</taxon>
        <taxon>Insecta</taxon>
        <taxon>Pterygota</taxon>
        <taxon>Palaeoptera</taxon>
        <taxon>Odonata</taxon>
        <taxon>Epiprocta</taxon>
        <taxon>Anisoptera</taxon>
        <taxon>Libelluloidea</taxon>
        <taxon>Libellulidae</taxon>
        <taxon>Ladona</taxon>
    </lineage>
</organism>
<keyword evidence="3" id="KW-0732">Signal</keyword>
<dbReference type="PROSITE" id="PS51155">
    <property type="entry name" value="CHIT_BIND_RR_2"/>
    <property type="match status" value="1"/>
</dbReference>
<dbReference type="PRINTS" id="PR00947">
    <property type="entry name" value="CUTICLE"/>
</dbReference>
<dbReference type="Proteomes" id="UP000792457">
    <property type="component" value="Unassembled WGS sequence"/>
</dbReference>
<dbReference type="InterPro" id="IPR051217">
    <property type="entry name" value="Insect_Cuticle_Struc_Prot"/>
</dbReference>
<keyword evidence="1 2" id="KW-0193">Cuticle</keyword>
<proteinExistence type="predicted"/>
<dbReference type="PANTHER" id="PTHR12236:SF86">
    <property type="entry name" value="CCP84AC-RELATED"/>
    <property type="match status" value="1"/>
</dbReference>
<dbReference type="Pfam" id="PF00379">
    <property type="entry name" value="Chitin_bind_4"/>
    <property type="match status" value="1"/>
</dbReference>
<dbReference type="GO" id="GO:0042302">
    <property type="term" value="F:structural constituent of cuticle"/>
    <property type="evidence" value="ECO:0007669"/>
    <property type="project" value="UniProtKB-UniRule"/>
</dbReference>
<evidence type="ECO:0000256" key="2">
    <source>
        <dbReference type="PROSITE-ProRule" id="PRU00497"/>
    </source>
</evidence>
<reference evidence="4" key="2">
    <citation type="submission" date="2017-10" db="EMBL/GenBank/DDBJ databases">
        <title>Ladona fulva Genome sequencing and assembly.</title>
        <authorList>
            <person name="Murali S."/>
            <person name="Richards S."/>
            <person name="Bandaranaike D."/>
            <person name="Bellair M."/>
            <person name="Blankenburg K."/>
            <person name="Chao H."/>
            <person name="Dinh H."/>
            <person name="Doddapaneni H."/>
            <person name="Dugan-Rocha S."/>
            <person name="Elkadiri S."/>
            <person name="Gnanaolivu R."/>
            <person name="Hernandez B."/>
            <person name="Skinner E."/>
            <person name="Javaid M."/>
            <person name="Lee S."/>
            <person name="Li M."/>
            <person name="Ming W."/>
            <person name="Munidasa M."/>
            <person name="Muniz J."/>
            <person name="Nguyen L."/>
            <person name="Hughes D."/>
            <person name="Osuji N."/>
            <person name="Pu L.-L."/>
            <person name="Puazo M."/>
            <person name="Qu C."/>
            <person name="Quiroz J."/>
            <person name="Raj R."/>
            <person name="Weissenberger G."/>
            <person name="Xin Y."/>
            <person name="Zou X."/>
            <person name="Han Y."/>
            <person name="Worley K."/>
            <person name="Muzny D."/>
            <person name="Gibbs R."/>
        </authorList>
    </citation>
    <scope>NUCLEOTIDE SEQUENCE</scope>
    <source>
        <strain evidence="4">Sampled in the wild</strain>
    </source>
</reference>
<dbReference type="PROSITE" id="PS00233">
    <property type="entry name" value="CHIT_BIND_RR_1"/>
    <property type="match status" value="1"/>
</dbReference>
<name>A0A8K0K7Q0_LADFU</name>
<dbReference type="GO" id="GO:0005615">
    <property type="term" value="C:extracellular space"/>
    <property type="evidence" value="ECO:0007669"/>
    <property type="project" value="TreeGrafter"/>
</dbReference>
<sequence>MEFKFVIIASILAAANAGLLGAPGHLGGHFGYSPAARAYADYDPNPQYTFSYSVADAFTGDNKAQTESRNGDVVHGQYSLIEPDGTRRTVDYTADPVNGFNAVVHNSGAGVAKAGAFAAPYAKPLGFRGAHAAGYAAPLAAPVAAASYVAPAFARPYAAPAFAGAAAYGKAFASTHFSSPHAAYSH</sequence>
<evidence type="ECO:0000256" key="1">
    <source>
        <dbReference type="ARBA" id="ARBA00022460"/>
    </source>
</evidence>